<gene>
    <name evidence="1" type="ORF">SDC9_49044</name>
</gene>
<reference evidence="1" key="1">
    <citation type="submission" date="2019-08" db="EMBL/GenBank/DDBJ databases">
        <authorList>
            <person name="Kucharzyk K."/>
            <person name="Murdoch R.W."/>
            <person name="Higgins S."/>
            <person name="Loffler F."/>
        </authorList>
    </citation>
    <scope>NUCLEOTIDE SEQUENCE</scope>
</reference>
<evidence type="ECO:0008006" key="2">
    <source>
        <dbReference type="Google" id="ProtNLM"/>
    </source>
</evidence>
<sequence>MLNTHSDRLDYRELLSPPLKYKTTFAVGTTYSLDLETLTATCAIIGLNVEADSELTESPLHMLEAIRRASRRLLIFCQGGQIKAPDKPNKLLPLLENCVCEVNLKNKKSFHPKTWFIKYTAKGLPDRYRLVVLSRNLTFDRSWDVALRLDSAEDKEAIIAQGENTGAAMRGFLLWLSKNAGRHNEPLRKKREQLIKLADEISVVQWKSLGKEYENFDFIPYGIGSTAKDNLSDTFHKMFIISPFLSKGVIKNFADRRLTNPDCTLITRKSELPKLGAELLTAFDTYTVKDDVIDGEERISEAGDRKTQDIHAKVYLRTKWSDSELYIGSANASESAFRGNVECLVALRGKQRYLNVEKLKADLFGTDEKSNPFEPVQPKEYATVDEDAVLQKLETAVKEFCAARKTAVVTGEAPYTVTVTMRLPQSNIKLTLSPLIKPNPQPISEAIVFTGFNLRDLSEWYKVTAKAGGRELSRVVKIQTSGIPSDRDSAVFSDIIKDKNAFLTYIAFLLSDDFLAAFLETLKKGNGDYRFLNMSYDAPILYERMLKAAATSPESLREVREVIALTGDNIVPKDFTRLYEQFEKAVRL</sequence>
<protein>
    <recommendedName>
        <fullName evidence="2">PLD phosphodiesterase domain-containing protein</fullName>
    </recommendedName>
</protein>
<dbReference type="Gene3D" id="3.30.870.10">
    <property type="entry name" value="Endonuclease Chain A"/>
    <property type="match status" value="1"/>
</dbReference>
<dbReference type="EMBL" id="VSSQ01000897">
    <property type="protein sequence ID" value="MPM02789.1"/>
    <property type="molecule type" value="Genomic_DNA"/>
</dbReference>
<accession>A0A644WGR9</accession>
<evidence type="ECO:0000313" key="1">
    <source>
        <dbReference type="EMBL" id="MPM02789.1"/>
    </source>
</evidence>
<dbReference type="CDD" id="cd09176">
    <property type="entry name" value="PLDc_unchar6"/>
    <property type="match status" value="1"/>
</dbReference>
<name>A0A644WGR9_9ZZZZ</name>
<proteinExistence type="predicted"/>
<dbReference type="InterPro" id="IPR059166">
    <property type="entry name" value="PLD-like_cat"/>
</dbReference>
<dbReference type="AlphaFoldDB" id="A0A644WGR9"/>
<organism evidence="1">
    <name type="scientific">bioreactor metagenome</name>
    <dbReference type="NCBI Taxonomy" id="1076179"/>
    <lineage>
        <taxon>unclassified sequences</taxon>
        <taxon>metagenomes</taxon>
        <taxon>ecological metagenomes</taxon>
    </lineage>
</organism>
<comment type="caution">
    <text evidence="1">The sequence shown here is derived from an EMBL/GenBank/DDBJ whole genome shotgun (WGS) entry which is preliminary data.</text>
</comment>